<dbReference type="InterPro" id="IPR011250">
    <property type="entry name" value="OMP/PagP_B-barrel"/>
</dbReference>
<dbReference type="EMBL" id="UHIP01000001">
    <property type="protein sequence ID" value="SUP21935.1"/>
    <property type="molecule type" value="Genomic_DNA"/>
</dbReference>
<dbReference type="SUPFAM" id="SSF56925">
    <property type="entry name" value="OMPA-like"/>
    <property type="match status" value="1"/>
</dbReference>
<keyword evidence="6" id="KW-1185">Reference proteome</keyword>
<dbReference type="Proteomes" id="UP000254626">
    <property type="component" value="Unassembled WGS sequence"/>
</dbReference>
<dbReference type="Proteomes" id="UP000057088">
    <property type="component" value="Chromosome 2"/>
</dbReference>
<dbReference type="AlphaFoldDB" id="A0AAX2LML9"/>
<evidence type="ECO:0000313" key="4">
    <source>
        <dbReference type="EMBL" id="AMF93947.1"/>
    </source>
</evidence>
<protein>
    <submittedName>
        <fullName evidence="4">Porin family protein</fullName>
    </submittedName>
</protein>
<dbReference type="Gene3D" id="2.40.160.20">
    <property type="match status" value="1"/>
</dbReference>
<feature type="chain" id="PRO_5043881094" evidence="2">
    <location>
        <begin position="22"/>
        <end position="178"/>
    </location>
</feature>
<dbReference type="Pfam" id="PF13505">
    <property type="entry name" value="OMP_b-brl"/>
    <property type="match status" value="1"/>
</dbReference>
<dbReference type="EMBL" id="CP014035">
    <property type="protein sequence ID" value="AMF93947.1"/>
    <property type="molecule type" value="Genomic_DNA"/>
</dbReference>
<dbReference type="GeneID" id="29386016"/>
<reference evidence="6" key="1">
    <citation type="submission" date="2015-12" db="EMBL/GenBank/DDBJ databases">
        <title>FDA dAtabase for Regulatory Grade micrObial Sequences (FDA-ARGOS): Supporting development and validation of Infectious Disease Dx tests.</title>
        <authorList>
            <person name="Hoffmann M."/>
            <person name="Allard M."/>
            <person name="Evans P."/>
            <person name="Brown E."/>
            <person name="Tallon L.J."/>
            <person name="Sadzewicz L."/>
            <person name="Sengamalay N."/>
            <person name="Ott S."/>
            <person name="Godinez A."/>
            <person name="Nagaraj S."/>
            <person name="Vyas G."/>
            <person name="Aluvathingal J."/>
            <person name="Nadendla S."/>
            <person name="Geyer C."/>
            <person name="Sichtig H."/>
        </authorList>
    </citation>
    <scope>NUCLEOTIDE SEQUENCE [LARGE SCALE GENOMIC DNA]</scope>
    <source>
        <strain evidence="6">ATCC 33809</strain>
    </source>
</reference>
<evidence type="ECO:0000313" key="6">
    <source>
        <dbReference type="Proteomes" id="UP000057088"/>
    </source>
</evidence>
<evidence type="ECO:0000313" key="7">
    <source>
        <dbReference type="Proteomes" id="UP000254626"/>
    </source>
</evidence>
<name>A0AAX2LML9_VIBFL</name>
<evidence type="ECO:0000256" key="1">
    <source>
        <dbReference type="ARBA" id="ARBA00022729"/>
    </source>
</evidence>
<evidence type="ECO:0000259" key="3">
    <source>
        <dbReference type="Pfam" id="PF13505"/>
    </source>
</evidence>
<reference evidence="4" key="2">
    <citation type="submission" date="2018-01" db="EMBL/GenBank/DDBJ databases">
        <title>FDA dAtabase for Regulatory Grade micrObial Sequences (FDA-ARGOS): Supporting development and validation of Infectious Disease Dx tests.</title>
        <authorList>
            <person name="Hoffmann M."/>
            <person name="Allard M."/>
            <person name="Evans P."/>
            <person name="Brown E."/>
            <person name="Tallon L."/>
            <person name="Sadzewicz L."/>
            <person name="Sengamalay N."/>
            <person name="Ott S."/>
            <person name="Godinez A."/>
            <person name="Nagaraj S."/>
            <person name="Vyas G."/>
            <person name="Aluvathingal J."/>
            <person name="Nadendla S."/>
            <person name="Geyer C."/>
            <person name="Sichtig H."/>
        </authorList>
    </citation>
    <scope>NUCLEOTIDE SEQUENCE</scope>
    <source>
        <strain evidence="4">ATCC 33809</strain>
    </source>
</reference>
<feature type="signal peptide" evidence="2">
    <location>
        <begin position="1"/>
        <end position="21"/>
    </location>
</feature>
<gene>
    <name evidence="4" type="ORF">AL536_10620</name>
    <name evidence="5" type="ORF">NCTC11327_00856</name>
</gene>
<evidence type="ECO:0000313" key="5">
    <source>
        <dbReference type="EMBL" id="SUP21935.1"/>
    </source>
</evidence>
<dbReference type="RefSeq" id="WP_061056279.1">
    <property type="nucleotide sequence ID" value="NZ_CABLBX010000006.1"/>
</dbReference>
<feature type="domain" description="Outer membrane protein beta-barrel" evidence="3">
    <location>
        <begin position="9"/>
        <end position="178"/>
    </location>
</feature>
<sequence>MMKFTLITVTLATLLSGVAQAEQVDFDGLSVGASVVGQAYNDTSDHNRDDDTTQFTGYGIQFDYSMNKILGITGGYTNTSSDDWGLDLQTERFYTGANIGYRFEGEQWAVKPFGTIGFNTIEAKVKDFSVNKTFNKPYLGVGVSLMYKQLFATLATDATKLDSDVVFVESRLTLGYRF</sequence>
<evidence type="ECO:0000256" key="2">
    <source>
        <dbReference type="SAM" id="SignalP"/>
    </source>
</evidence>
<keyword evidence="1 2" id="KW-0732">Signal</keyword>
<organism evidence="5 7">
    <name type="scientific">Vibrio fluvialis</name>
    <dbReference type="NCBI Taxonomy" id="676"/>
    <lineage>
        <taxon>Bacteria</taxon>
        <taxon>Pseudomonadati</taxon>
        <taxon>Pseudomonadota</taxon>
        <taxon>Gammaproteobacteria</taxon>
        <taxon>Vibrionales</taxon>
        <taxon>Vibrionaceae</taxon>
        <taxon>Vibrio</taxon>
    </lineage>
</organism>
<dbReference type="KEGG" id="vfl:AL536_10620"/>
<reference evidence="5 7" key="3">
    <citation type="submission" date="2018-06" db="EMBL/GenBank/DDBJ databases">
        <authorList>
            <consortium name="Pathogen Informatics"/>
            <person name="Doyle S."/>
        </authorList>
    </citation>
    <scope>NUCLEOTIDE SEQUENCE [LARGE SCALE GENOMIC DNA]</scope>
    <source>
        <strain evidence="5 7">NCTC11327</strain>
    </source>
</reference>
<accession>A0AAX2LML9</accession>
<dbReference type="InterPro" id="IPR027385">
    <property type="entry name" value="Beta-barrel_OMP"/>
</dbReference>
<proteinExistence type="predicted"/>